<reference evidence="3 4" key="1">
    <citation type="journal article" date="2021" name="Microb. Ecol.">
        <title>Candidatus Mesenet longicola: Novel Endosymbionts of Brontispa longissima that Induce Cytoplasmic Incompatibility.</title>
        <authorList>
            <person name="Takano S."/>
            <person name="Gotoh Y."/>
            <person name="Hayashi T."/>
        </authorList>
    </citation>
    <scope>NUCLEOTIDE SEQUENCE [LARGE SCALE GENOMIC DNA]</scope>
    <source>
        <strain evidence="3">L5</strain>
    </source>
</reference>
<comment type="caution">
    <text evidence="3">The sequence shown here is derived from an EMBL/GenBank/DDBJ whole genome shotgun (WGS) entry which is preliminary data.</text>
</comment>
<evidence type="ECO:0000259" key="2">
    <source>
        <dbReference type="Pfam" id="PF02470"/>
    </source>
</evidence>
<dbReference type="Pfam" id="PF02470">
    <property type="entry name" value="MlaD"/>
    <property type="match status" value="1"/>
</dbReference>
<dbReference type="Proteomes" id="UP000637906">
    <property type="component" value="Unassembled WGS sequence"/>
</dbReference>
<dbReference type="PANTHER" id="PTHR33371">
    <property type="entry name" value="INTERMEMBRANE PHOSPHOLIPID TRANSPORT SYSTEM BINDING PROTEIN MLAD-RELATED"/>
    <property type="match status" value="1"/>
</dbReference>
<protein>
    <recommendedName>
        <fullName evidence="2">Mce/MlaD domain-containing protein</fullName>
    </recommendedName>
</protein>
<keyword evidence="1" id="KW-0812">Transmembrane</keyword>
<dbReference type="GO" id="GO:0005543">
    <property type="term" value="F:phospholipid binding"/>
    <property type="evidence" value="ECO:0007669"/>
    <property type="project" value="TreeGrafter"/>
</dbReference>
<accession>A0A8J3HSC7</accession>
<organism evidence="3 4">
    <name type="scientific">Candidatus Mesenet longicola</name>
    <dbReference type="NCBI Taxonomy" id="1892558"/>
    <lineage>
        <taxon>Bacteria</taxon>
        <taxon>Pseudomonadati</taxon>
        <taxon>Pseudomonadota</taxon>
        <taxon>Alphaproteobacteria</taxon>
        <taxon>Rickettsiales</taxon>
        <taxon>Anaplasmataceae</taxon>
        <taxon>Candidatus Mesenet</taxon>
    </lineage>
</organism>
<keyword evidence="1" id="KW-1133">Transmembrane helix</keyword>
<dbReference type="InterPro" id="IPR052336">
    <property type="entry name" value="MlaD_Phospholipid_Transporter"/>
</dbReference>
<dbReference type="EMBL" id="BNGU01000010">
    <property type="protein sequence ID" value="GHM59378.1"/>
    <property type="molecule type" value="Genomic_DNA"/>
</dbReference>
<proteinExistence type="predicted"/>
<dbReference type="InterPro" id="IPR003399">
    <property type="entry name" value="Mce/MlaD"/>
</dbReference>
<keyword evidence="4" id="KW-1185">Reference proteome</keyword>
<name>A0A8J3HSC7_9RICK</name>
<evidence type="ECO:0000313" key="4">
    <source>
        <dbReference type="Proteomes" id="UP000637906"/>
    </source>
</evidence>
<evidence type="ECO:0000313" key="3">
    <source>
        <dbReference type="EMBL" id="GHM59378.1"/>
    </source>
</evidence>
<dbReference type="PANTHER" id="PTHR33371:SF4">
    <property type="entry name" value="INTERMEMBRANE PHOSPHOLIPID TRANSPORT SYSTEM BINDING PROTEIN MLAD"/>
    <property type="match status" value="1"/>
</dbReference>
<sequence>MTKSNITEAIIGLFVLVFVAVIAFFIFDNLKTNHDDCYQVNAMFSDVTGLDIGSSVKISGVKAGVVTNISLKKEGYVVEVSMCINENILLPVDSIARVTNSNLLENKFINIYPGAEDDVITSGGIIENTQSDMGISKLVDKAISSLMKK</sequence>
<evidence type="ECO:0000256" key="1">
    <source>
        <dbReference type="SAM" id="Phobius"/>
    </source>
</evidence>
<dbReference type="AlphaFoldDB" id="A0A8J3HSC7"/>
<feature type="domain" description="Mce/MlaD" evidence="2">
    <location>
        <begin position="37"/>
        <end position="114"/>
    </location>
</feature>
<gene>
    <name evidence="3" type="ORF">sL5_03710</name>
</gene>
<dbReference type="GO" id="GO:0005548">
    <property type="term" value="F:phospholipid transporter activity"/>
    <property type="evidence" value="ECO:0007669"/>
    <property type="project" value="TreeGrafter"/>
</dbReference>
<feature type="transmembrane region" description="Helical" evidence="1">
    <location>
        <begin position="6"/>
        <end position="27"/>
    </location>
</feature>
<keyword evidence="1" id="KW-0472">Membrane</keyword>